<evidence type="ECO:0000256" key="4">
    <source>
        <dbReference type="ARBA" id="ARBA00022857"/>
    </source>
</evidence>
<evidence type="ECO:0000256" key="1">
    <source>
        <dbReference type="ARBA" id="ARBA00004903"/>
    </source>
</evidence>
<feature type="domain" description="DHFR" evidence="7">
    <location>
        <begin position="2"/>
        <end position="162"/>
    </location>
</feature>
<dbReference type="InterPro" id="IPR017925">
    <property type="entry name" value="DHFR_CS"/>
</dbReference>
<evidence type="ECO:0000256" key="3">
    <source>
        <dbReference type="ARBA" id="ARBA00022563"/>
    </source>
</evidence>
<dbReference type="GO" id="GO:0046654">
    <property type="term" value="P:tetrahydrofolate biosynthetic process"/>
    <property type="evidence" value="ECO:0007669"/>
    <property type="project" value="InterPro"/>
</dbReference>
<evidence type="ECO:0000256" key="6">
    <source>
        <dbReference type="RuleBase" id="RU004474"/>
    </source>
</evidence>
<sequence length="162" mass="17922">MKIALVAAVADNGVIGTDGEMPWHYPEDLRHFKRTTMGHPVVMGRTTYESIERRLDGPLPGRTNVVLSRRESLELPDGAIHAADLDEAFEAAEAALEEGQETVYVIGGATVYEATIDRADELVVTEIPESPVGDTHFPEIGSEWVERDREVVGDLSFVTYRR</sequence>
<dbReference type="AlphaFoldDB" id="A0A4V5ZNI2"/>
<evidence type="ECO:0000259" key="7">
    <source>
        <dbReference type="PROSITE" id="PS51330"/>
    </source>
</evidence>
<dbReference type="InterPro" id="IPR024072">
    <property type="entry name" value="DHFR-like_dom_sf"/>
</dbReference>
<comment type="similarity">
    <text evidence="6">Belongs to the dihydrofolate reductase family.</text>
</comment>
<organism evidence="8 9">
    <name type="scientific">Natronomonas salsuginis</name>
    <dbReference type="NCBI Taxonomy" id="2217661"/>
    <lineage>
        <taxon>Archaea</taxon>
        <taxon>Methanobacteriati</taxon>
        <taxon>Methanobacteriota</taxon>
        <taxon>Stenosarchaea group</taxon>
        <taxon>Halobacteria</taxon>
        <taxon>Halobacteriales</taxon>
        <taxon>Natronomonadaceae</taxon>
        <taxon>Natronomonas</taxon>
    </lineage>
</organism>
<dbReference type="OrthoDB" id="198183at2157"/>
<dbReference type="PROSITE" id="PS00075">
    <property type="entry name" value="DHFR_1"/>
    <property type="match status" value="1"/>
</dbReference>
<proteinExistence type="inferred from homology"/>
<dbReference type="GO" id="GO:0005829">
    <property type="term" value="C:cytosol"/>
    <property type="evidence" value="ECO:0007669"/>
    <property type="project" value="TreeGrafter"/>
</dbReference>
<keyword evidence="9" id="KW-1185">Reference proteome</keyword>
<dbReference type="RefSeq" id="WP_137276992.1">
    <property type="nucleotide sequence ID" value="NZ_QKNX01000004.1"/>
</dbReference>
<reference evidence="8 9" key="1">
    <citation type="submission" date="2019-04" db="EMBL/GenBank/DDBJ databases">
        <title>Natronomonas sp. F20-122 a newhaloarchaeon isolated from a saline saltern of Isla Bacuta, Huelva, Spain.</title>
        <authorList>
            <person name="Duran-Viseras A."/>
            <person name="Sanchez-Porro C."/>
            <person name="Ventosa A."/>
        </authorList>
    </citation>
    <scope>NUCLEOTIDE SEQUENCE [LARGE SCALE GENOMIC DNA]</scope>
    <source>
        <strain evidence="8 9">F20-122</strain>
    </source>
</reference>
<dbReference type="InterPro" id="IPR001796">
    <property type="entry name" value="DHFR_dom"/>
</dbReference>
<dbReference type="CDD" id="cd00209">
    <property type="entry name" value="DHFR"/>
    <property type="match status" value="1"/>
</dbReference>
<evidence type="ECO:0000256" key="2">
    <source>
        <dbReference type="ARBA" id="ARBA00012856"/>
    </source>
</evidence>
<name>A0A4V5ZNI2_9EURY</name>
<evidence type="ECO:0000313" key="9">
    <source>
        <dbReference type="Proteomes" id="UP000308037"/>
    </source>
</evidence>
<gene>
    <name evidence="8" type="ORF">DM868_11345</name>
</gene>
<comment type="caution">
    <text evidence="8">The sequence shown here is derived from an EMBL/GenBank/DDBJ whole genome shotgun (WGS) entry which is preliminary data.</text>
</comment>
<dbReference type="SUPFAM" id="SSF53597">
    <property type="entry name" value="Dihydrofolate reductase-like"/>
    <property type="match status" value="1"/>
</dbReference>
<keyword evidence="3" id="KW-0554">One-carbon metabolism</keyword>
<keyword evidence="5" id="KW-0560">Oxidoreductase</keyword>
<dbReference type="GO" id="GO:0046452">
    <property type="term" value="P:dihydrofolate metabolic process"/>
    <property type="evidence" value="ECO:0007669"/>
    <property type="project" value="TreeGrafter"/>
</dbReference>
<dbReference type="PROSITE" id="PS51330">
    <property type="entry name" value="DHFR_2"/>
    <property type="match status" value="1"/>
</dbReference>
<dbReference type="Gene3D" id="3.40.430.10">
    <property type="entry name" value="Dihydrofolate Reductase, subunit A"/>
    <property type="match status" value="1"/>
</dbReference>
<dbReference type="Proteomes" id="UP000308037">
    <property type="component" value="Unassembled WGS sequence"/>
</dbReference>
<dbReference type="InterPro" id="IPR012259">
    <property type="entry name" value="DHFR"/>
</dbReference>
<accession>A0A4V5ZNI2</accession>
<dbReference type="Pfam" id="PF00186">
    <property type="entry name" value="DHFR_1"/>
    <property type="match status" value="1"/>
</dbReference>
<evidence type="ECO:0000256" key="5">
    <source>
        <dbReference type="ARBA" id="ARBA00023002"/>
    </source>
</evidence>
<dbReference type="GO" id="GO:0046655">
    <property type="term" value="P:folic acid metabolic process"/>
    <property type="evidence" value="ECO:0007669"/>
    <property type="project" value="TreeGrafter"/>
</dbReference>
<protein>
    <recommendedName>
        <fullName evidence="2">dihydrofolate reductase</fullName>
        <ecNumber evidence="2">1.5.1.3</ecNumber>
    </recommendedName>
</protein>
<dbReference type="PRINTS" id="PR00070">
    <property type="entry name" value="DHFR"/>
</dbReference>
<dbReference type="EMBL" id="QKNX01000004">
    <property type="protein sequence ID" value="TKR25353.1"/>
    <property type="molecule type" value="Genomic_DNA"/>
</dbReference>
<dbReference type="PANTHER" id="PTHR48069">
    <property type="entry name" value="DIHYDROFOLATE REDUCTASE"/>
    <property type="match status" value="1"/>
</dbReference>
<dbReference type="EC" id="1.5.1.3" evidence="2"/>
<dbReference type="GO" id="GO:0006730">
    <property type="term" value="P:one-carbon metabolic process"/>
    <property type="evidence" value="ECO:0007669"/>
    <property type="project" value="UniProtKB-KW"/>
</dbReference>
<keyword evidence="4" id="KW-0521">NADP</keyword>
<dbReference type="GO" id="GO:0004146">
    <property type="term" value="F:dihydrofolate reductase activity"/>
    <property type="evidence" value="ECO:0007669"/>
    <property type="project" value="UniProtKB-EC"/>
</dbReference>
<dbReference type="GO" id="GO:0050661">
    <property type="term" value="F:NADP binding"/>
    <property type="evidence" value="ECO:0007669"/>
    <property type="project" value="InterPro"/>
</dbReference>
<evidence type="ECO:0000313" key="8">
    <source>
        <dbReference type="EMBL" id="TKR25353.1"/>
    </source>
</evidence>
<comment type="pathway">
    <text evidence="1">Cofactor biosynthesis; tetrahydrofolate biosynthesis; 5,6,7,8-tetrahydrofolate from 7,8-dihydrofolate: step 1/1.</text>
</comment>
<dbReference type="PIRSF" id="PIRSF000194">
    <property type="entry name" value="DHFR"/>
    <property type="match status" value="1"/>
</dbReference>
<dbReference type="PANTHER" id="PTHR48069:SF3">
    <property type="entry name" value="DIHYDROFOLATE REDUCTASE"/>
    <property type="match status" value="1"/>
</dbReference>